<gene>
    <name evidence="2" type="ORF">ABVQ20_02630</name>
</gene>
<name>A0ABV2D768_9HYPH</name>
<organism evidence="2 3">
    <name type="scientific">Mesorhizobium shangrilense</name>
    <dbReference type="NCBI Taxonomy" id="460060"/>
    <lineage>
        <taxon>Bacteria</taxon>
        <taxon>Pseudomonadati</taxon>
        <taxon>Pseudomonadota</taxon>
        <taxon>Alphaproteobacteria</taxon>
        <taxon>Hyphomicrobiales</taxon>
        <taxon>Phyllobacteriaceae</taxon>
        <taxon>Mesorhizobium</taxon>
    </lineage>
</organism>
<evidence type="ECO:0000313" key="3">
    <source>
        <dbReference type="Proteomes" id="UP001548832"/>
    </source>
</evidence>
<feature type="region of interest" description="Disordered" evidence="1">
    <location>
        <begin position="1"/>
        <end position="49"/>
    </location>
</feature>
<dbReference type="RefSeq" id="WP_354457941.1">
    <property type="nucleotide sequence ID" value="NZ_JBEWSZ010000001.1"/>
</dbReference>
<evidence type="ECO:0000256" key="1">
    <source>
        <dbReference type="SAM" id="MobiDB-lite"/>
    </source>
</evidence>
<proteinExistence type="predicted"/>
<accession>A0ABV2D768</accession>
<evidence type="ECO:0008006" key="4">
    <source>
        <dbReference type="Google" id="ProtNLM"/>
    </source>
</evidence>
<dbReference type="Proteomes" id="UP001548832">
    <property type="component" value="Unassembled WGS sequence"/>
</dbReference>
<comment type="caution">
    <text evidence="2">The sequence shown here is derived from an EMBL/GenBank/DDBJ whole genome shotgun (WGS) entry which is preliminary data.</text>
</comment>
<protein>
    <recommendedName>
        <fullName evidence="4">Cold-shock protein</fullName>
    </recommendedName>
</protein>
<feature type="compositionally biased region" description="Basic and acidic residues" evidence="1">
    <location>
        <begin position="26"/>
        <end position="49"/>
    </location>
</feature>
<feature type="compositionally biased region" description="Basic and acidic residues" evidence="1">
    <location>
        <begin position="1"/>
        <end position="18"/>
    </location>
</feature>
<dbReference type="EMBL" id="JBEWSZ010000001">
    <property type="protein sequence ID" value="MET2825865.1"/>
    <property type="molecule type" value="Genomic_DNA"/>
</dbReference>
<sequence length="49" mass="5745">MRDTDQKEDEAKFNETLKRMLKTPPKPHEAHPKPSRENKSPKTEQKGDD</sequence>
<keyword evidence="3" id="KW-1185">Reference proteome</keyword>
<evidence type="ECO:0000313" key="2">
    <source>
        <dbReference type="EMBL" id="MET2825865.1"/>
    </source>
</evidence>
<reference evidence="2 3" key="1">
    <citation type="submission" date="2024-06" db="EMBL/GenBank/DDBJ databases">
        <authorList>
            <person name="Kim D.-U."/>
        </authorList>
    </citation>
    <scope>NUCLEOTIDE SEQUENCE [LARGE SCALE GENOMIC DNA]</scope>
    <source>
        <strain evidence="2 3">KACC15460</strain>
    </source>
</reference>